<organism evidence="1 2">
    <name type="scientific">Chrysodeixis includens</name>
    <name type="common">Soybean looper</name>
    <name type="synonym">Pseudoplusia includens</name>
    <dbReference type="NCBI Taxonomy" id="689277"/>
    <lineage>
        <taxon>Eukaryota</taxon>
        <taxon>Metazoa</taxon>
        <taxon>Ecdysozoa</taxon>
        <taxon>Arthropoda</taxon>
        <taxon>Hexapoda</taxon>
        <taxon>Insecta</taxon>
        <taxon>Pterygota</taxon>
        <taxon>Neoptera</taxon>
        <taxon>Endopterygota</taxon>
        <taxon>Lepidoptera</taxon>
        <taxon>Glossata</taxon>
        <taxon>Ditrysia</taxon>
        <taxon>Noctuoidea</taxon>
        <taxon>Noctuidae</taxon>
        <taxon>Plusiinae</taxon>
        <taxon>Chrysodeixis</taxon>
    </lineage>
</organism>
<keyword evidence="2" id="KW-1185">Reference proteome</keyword>
<reference evidence="1" key="1">
    <citation type="submission" date="2021-12" db="EMBL/GenBank/DDBJ databases">
        <authorList>
            <person name="King R."/>
        </authorList>
    </citation>
    <scope>NUCLEOTIDE SEQUENCE</scope>
</reference>
<name>A0A9P0C2N2_CHRIL</name>
<dbReference type="OrthoDB" id="7423251at2759"/>
<dbReference type="EMBL" id="LR824012">
    <property type="protein sequence ID" value="CAH0628604.1"/>
    <property type="molecule type" value="Genomic_DNA"/>
</dbReference>
<evidence type="ECO:0000313" key="2">
    <source>
        <dbReference type="Proteomes" id="UP001154114"/>
    </source>
</evidence>
<dbReference type="AlphaFoldDB" id="A0A9P0C2N2"/>
<accession>A0A9P0C2N2</accession>
<proteinExistence type="predicted"/>
<dbReference type="Proteomes" id="UP001154114">
    <property type="component" value="Chromosome 9"/>
</dbReference>
<gene>
    <name evidence="1" type="ORF">CINC_LOCUS12887</name>
</gene>
<sequence length="138" mass="15935">MFVVSKGRYFFIIFTIIMLEGDTKRLDLKGGIIAEKRDYRPSKWVANSAMDVWYGNRSMIDVLSREFSEIMSKLTARPVRSTLEFQSPNDEEVKSLDQKASYQISKVEIKFFNEANETLHSVKLQPTKTSLNTSIVKE</sequence>
<protein>
    <submittedName>
        <fullName evidence="1">Uncharacterized protein</fullName>
    </submittedName>
</protein>
<evidence type="ECO:0000313" key="1">
    <source>
        <dbReference type="EMBL" id="CAH0628604.1"/>
    </source>
</evidence>